<dbReference type="AlphaFoldDB" id="A0A6P0DS80"/>
<dbReference type="EMBL" id="WXXP01000322">
    <property type="protein sequence ID" value="NEK55207.1"/>
    <property type="molecule type" value="Genomic_DNA"/>
</dbReference>
<feature type="region of interest" description="Disordered" evidence="1">
    <location>
        <begin position="1"/>
        <end position="32"/>
    </location>
</feature>
<sequence length="152" mass="16406">VKVRGQASEGTEKQQLRPEARANDSGVSRRRPLIIPHEGEVTVDRLKKRADWQVKRGSGYAATASITVTGWRDGGGKIWTRNWLVQVQDAWIGIDGLMVIKSVTLTQDAEGQGTVAILDLADPRALGGENPRGKTADAYSAPGAITPEYGDQ</sequence>
<evidence type="ECO:0000313" key="3">
    <source>
        <dbReference type="EMBL" id="NEK55207.1"/>
    </source>
</evidence>
<feature type="domain" description="Baseplate hub protein gp44/GpP-like C-terminal" evidence="2">
    <location>
        <begin position="46"/>
        <end position="126"/>
    </location>
</feature>
<dbReference type="InterPro" id="IPR053982">
    <property type="entry name" value="Gp44/GpP-like_C"/>
</dbReference>
<dbReference type="Pfam" id="PF21929">
    <property type="entry name" value="GpP_4th"/>
    <property type="match status" value="1"/>
</dbReference>
<reference evidence="3 4" key="1">
    <citation type="submission" date="2020-01" db="EMBL/GenBank/DDBJ databases">
        <title>Rhizobium genotypes associated with high levels of biological nitrogen fixation by grain legumes in a temperate-maritime cropping system.</title>
        <authorList>
            <person name="Maluk M."/>
            <person name="Francesc Ferrando Molina F."/>
            <person name="Lopez Del Egido L."/>
            <person name="Lafos M."/>
            <person name="Langarica-Fuentes A."/>
            <person name="Gebre Yohannes G."/>
            <person name="Young M.W."/>
            <person name="Martin P."/>
            <person name="Gantlett R."/>
            <person name="Kenicer G."/>
            <person name="Hawes C."/>
            <person name="Begg G.S."/>
            <person name="Quilliam R.S."/>
            <person name="Squire G.R."/>
            <person name="Poole P.S."/>
            <person name="Young P.W."/>
            <person name="Iannetta P.M."/>
            <person name="James E.K."/>
        </authorList>
    </citation>
    <scope>NUCLEOTIDE SEQUENCE [LARGE SCALE GENOMIC DNA]</scope>
    <source>
        <strain evidence="3 4">JHI944</strain>
    </source>
</reference>
<comment type="caution">
    <text evidence="3">The sequence shown here is derived from an EMBL/GenBank/DDBJ whole genome shotgun (WGS) entry which is preliminary data.</text>
</comment>
<evidence type="ECO:0000256" key="1">
    <source>
        <dbReference type="SAM" id="MobiDB-lite"/>
    </source>
</evidence>
<protein>
    <recommendedName>
        <fullName evidence="2">Baseplate hub protein gp44/GpP-like C-terminal domain-containing protein</fullName>
    </recommendedName>
</protein>
<proteinExistence type="predicted"/>
<feature type="region of interest" description="Disordered" evidence="1">
    <location>
        <begin position="127"/>
        <end position="152"/>
    </location>
</feature>
<dbReference type="SUPFAM" id="SSF69279">
    <property type="entry name" value="Phage tail proteins"/>
    <property type="match status" value="1"/>
</dbReference>
<evidence type="ECO:0000259" key="2">
    <source>
        <dbReference type="Pfam" id="PF21929"/>
    </source>
</evidence>
<evidence type="ECO:0000313" key="4">
    <source>
        <dbReference type="Proteomes" id="UP000471409"/>
    </source>
</evidence>
<feature type="non-terminal residue" evidence="3">
    <location>
        <position position="1"/>
    </location>
</feature>
<accession>A0A6P0DS80</accession>
<gene>
    <name evidence="3" type="ORF">GUK36_38890</name>
</gene>
<name>A0A6P0DS80_RHILE</name>
<dbReference type="Gene3D" id="2.30.300.10">
    <property type="entry name" value="Baseplate protein-like domain - beta roll fold"/>
    <property type="match status" value="1"/>
</dbReference>
<feature type="compositionally biased region" description="Basic and acidic residues" evidence="1">
    <location>
        <begin position="10"/>
        <end position="22"/>
    </location>
</feature>
<dbReference type="Proteomes" id="UP000471409">
    <property type="component" value="Unassembled WGS sequence"/>
</dbReference>
<dbReference type="RefSeq" id="WP_204347774.1">
    <property type="nucleotide sequence ID" value="NZ_WXXP01000322.1"/>
</dbReference>
<organism evidence="3 4">
    <name type="scientific">Rhizobium leguminosarum</name>
    <dbReference type="NCBI Taxonomy" id="384"/>
    <lineage>
        <taxon>Bacteria</taxon>
        <taxon>Pseudomonadati</taxon>
        <taxon>Pseudomonadota</taxon>
        <taxon>Alphaproteobacteria</taxon>
        <taxon>Hyphomicrobiales</taxon>
        <taxon>Rhizobiaceae</taxon>
        <taxon>Rhizobium/Agrobacterium group</taxon>
        <taxon>Rhizobium</taxon>
    </lineage>
</organism>